<evidence type="ECO:0000256" key="5">
    <source>
        <dbReference type="ARBA" id="ARBA00022729"/>
    </source>
</evidence>
<name>A3E0P7_HYDSY</name>
<protein>
    <submittedName>
        <fullName evidence="11">Rhamnospondin 1</fullName>
    </submittedName>
</protein>
<dbReference type="FunFam" id="2.20.100.10:FF:000002">
    <property type="entry name" value="Unc-5 netrin receptor C"/>
    <property type="match status" value="2"/>
</dbReference>
<dbReference type="InterPro" id="IPR000884">
    <property type="entry name" value="TSP1_rpt"/>
</dbReference>
<dbReference type="Pfam" id="PF02140">
    <property type="entry name" value="SUEL_Lectin"/>
    <property type="match status" value="1"/>
</dbReference>
<organism evidence="11">
    <name type="scientific">Hydractinia symbiolongicarpus</name>
    <name type="common">Hermit crab hydroid</name>
    <dbReference type="NCBI Taxonomy" id="13093"/>
    <lineage>
        <taxon>Eukaryota</taxon>
        <taxon>Metazoa</taxon>
        <taxon>Cnidaria</taxon>
        <taxon>Hydrozoa</taxon>
        <taxon>Hydroidolina</taxon>
        <taxon>Anthoathecata</taxon>
        <taxon>Filifera</taxon>
        <taxon>Hydractiniidae</taxon>
        <taxon>Hydractinia</taxon>
    </lineage>
</organism>
<dbReference type="FunFam" id="2.20.100.10:FF:000001">
    <property type="entry name" value="semaphorin-5A isoform X1"/>
    <property type="match status" value="4"/>
</dbReference>
<dbReference type="SUPFAM" id="SSF82895">
    <property type="entry name" value="TSP-1 type 1 repeat"/>
    <property type="match status" value="8"/>
</dbReference>
<dbReference type="InterPro" id="IPR043159">
    <property type="entry name" value="Lectin_gal-bd_sf"/>
</dbReference>
<evidence type="ECO:0000256" key="3">
    <source>
        <dbReference type="ARBA" id="ARBA00022525"/>
    </source>
</evidence>
<comment type="subcellular location">
    <subcellularLocation>
        <location evidence="1">Membrane</location>
        <topology evidence="1">Single-pass membrane protein</topology>
    </subcellularLocation>
    <subcellularLocation>
        <location evidence="2">Secreted</location>
    </subcellularLocation>
</comment>
<dbReference type="FunFam" id="2.20.100.10:FF:000007">
    <property type="entry name" value="Thrombospondin 1"/>
    <property type="match status" value="2"/>
</dbReference>
<evidence type="ECO:0000256" key="1">
    <source>
        <dbReference type="ARBA" id="ARBA00004167"/>
    </source>
</evidence>
<feature type="domain" description="SUEL-type lectin" evidence="10">
    <location>
        <begin position="633"/>
        <end position="720"/>
    </location>
</feature>
<dbReference type="GO" id="GO:0016020">
    <property type="term" value="C:membrane"/>
    <property type="evidence" value="ECO:0007669"/>
    <property type="project" value="UniProtKB-SubCell"/>
</dbReference>
<dbReference type="AlphaFoldDB" id="A3E0P7"/>
<evidence type="ECO:0000256" key="7">
    <source>
        <dbReference type="ARBA" id="ARBA00022989"/>
    </source>
</evidence>
<keyword evidence="7" id="KW-1133">Transmembrane helix</keyword>
<dbReference type="InterPro" id="IPR000922">
    <property type="entry name" value="Lectin_gal-bd_dom"/>
</dbReference>
<keyword evidence="4" id="KW-0812">Transmembrane</keyword>
<dbReference type="PROSITE" id="PS50092">
    <property type="entry name" value="TSP1"/>
    <property type="match status" value="8"/>
</dbReference>
<feature type="signal peptide" evidence="9">
    <location>
        <begin position="1"/>
        <end position="17"/>
    </location>
</feature>
<dbReference type="OrthoDB" id="446173at2759"/>
<dbReference type="InterPro" id="IPR052065">
    <property type="entry name" value="Compl_asym_regulator"/>
</dbReference>
<keyword evidence="3" id="KW-0964">Secreted</keyword>
<reference evidence="11" key="1">
    <citation type="journal article" date="2007" name="Immunogenetics">
        <title>A gene family of putative immune recognition molecules in the hydroid Hydractinia.</title>
        <authorList>
            <person name="Schwarz R.S."/>
            <person name="Hodes-Villamar L."/>
            <person name="Fitzpatrick K.A."/>
            <person name="Fain M.G."/>
            <person name="Hughes A.L."/>
            <person name="Cadavid L.F."/>
        </authorList>
    </citation>
    <scope>NUCLEOTIDE SEQUENCE</scope>
</reference>
<dbReference type="EMBL" id="DQ436480">
    <property type="protein sequence ID" value="ABD95939.1"/>
    <property type="molecule type" value="Genomic_DNA"/>
</dbReference>
<dbReference type="Gene3D" id="2.20.100.10">
    <property type="entry name" value="Thrombospondin type-1 (TSP1) repeat"/>
    <property type="match status" value="8"/>
</dbReference>
<dbReference type="Pfam" id="PF00090">
    <property type="entry name" value="TSP_1"/>
    <property type="match status" value="8"/>
</dbReference>
<dbReference type="PRINTS" id="PR01705">
    <property type="entry name" value="TSP1REPEAT"/>
</dbReference>
<dbReference type="InterPro" id="IPR036383">
    <property type="entry name" value="TSP1_rpt_sf"/>
</dbReference>
<evidence type="ECO:0000256" key="8">
    <source>
        <dbReference type="ARBA" id="ARBA00023157"/>
    </source>
</evidence>
<dbReference type="PANTHER" id="PTHR22906:SF43">
    <property type="entry name" value="PROPERDIN"/>
    <property type="match status" value="1"/>
</dbReference>
<evidence type="ECO:0000256" key="4">
    <source>
        <dbReference type="ARBA" id="ARBA00022692"/>
    </source>
</evidence>
<keyword evidence="5 9" id="KW-0732">Signal</keyword>
<keyword evidence="6" id="KW-0677">Repeat</keyword>
<dbReference type="FunFam" id="2.60.120.740:FF:000001">
    <property type="entry name" value="Adhesion G protein-coupled receptor L2"/>
    <property type="match status" value="1"/>
</dbReference>
<dbReference type="PROSITE" id="PS50228">
    <property type="entry name" value="SUEL_LECTIN"/>
    <property type="match status" value="1"/>
</dbReference>
<sequence length="726" mass="78045">MWLPVVVVTCSLLQAYAKEHVTCERDYKKIGCFHVSKGSTKRPGVENMKMIINDRDPSSPHHQGYMINWREFDKSVHSLACRCAKKAREMDYSYISIRFWGECYAGKSFSEVESLVTDVNWKSSQCSNPHFQSCDDSAEHECAGKSQADYIYTVKEEKTDTDVDGGLSDWSEWSGCGITCGEGIEERERTCTNPIPKGSGNPCEGMLSETRACSLPTCPVNGGFTSWGEYGACTATCGGGSMTRTRSCTNPTPENGGEECNGPVSESAECGMDPCPVDGGYSKWSSYSTCSAECGTGTQVRSRECNNPAPAHGGKTCDGLGLKEESRTCKIKECPVDGGFDQWSNFSPCTKTCGGGTHVRVRMCTKPAPAHGGKNCVGETQQVEECNTDPCPVDGGLSSWSAYSKCSKSCGGGSKERRRTCTNPEPANGGKNCVGALSESASCGTNPCPVDGKYGTWAAWSKCTKTCGSGTQKRNRACNNPAPKYGGKTCVGKSSETRFCNTKRCPVNGGWSAFGNYGPCNNKCGGGIQKKMRYCSNPTPKYGGKGCPGLNTMIRACNLHKCPVDGGYSSWGAFSRCSKSCGGGTRSRTRSCTNPTPKYGGQSCSRLGASRETQHCGTGACPIPWSGYKTARVCEHHTMHLNCGSGGRVYIHSANYGRRSRAHCGNIFWYSTRCGSGSSHHNVVVRCNNRQSCSVKATNSIFGDPCWGTVKYLEVTYRCRGGPYAG</sequence>
<dbReference type="PANTHER" id="PTHR22906">
    <property type="entry name" value="PROPERDIN"/>
    <property type="match status" value="1"/>
</dbReference>
<proteinExistence type="predicted"/>
<dbReference type="GO" id="GO:0030246">
    <property type="term" value="F:carbohydrate binding"/>
    <property type="evidence" value="ECO:0007669"/>
    <property type="project" value="InterPro"/>
</dbReference>
<evidence type="ECO:0000313" key="11">
    <source>
        <dbReference type="EMBL" id="ABD95939.1"/>
    </source>
</evidence>
<keyword evidence="8" id="KW-1015">Disulfide bond</keyword>
<feature type="chain" id="PRO_5002652767" evidence="9">
    <location>
        <begin position="18"/>
        <end position="726"/>
    </location>
</feature>
<evidence type="ECO:0000256" key="9">
    <source>
        <dbReference type="SAM" id="SignalP"/>
    </source>
</evidence>
<keyword evidence="7" id="KW-0472">Membrane</keyword>
<evidence type="ECO:0000256" key="6">
    <source>
        <dbReference type="ARBA" id="ARBA00022737"/>
    </source>
</evidence>
<evidence type="ECO:0000256" key="2">
    <source>
        <dbReference type="ARBA" id="ARBA00004613"/>
    </source>
</evidence>
<dbReference type="Gene3D" id="2.60.120.740">
    <property type="match status" value="1"/>
</dbReference>
<dbReference type="SMART" id="SM00209">
    <property type="entry name" value="TSP1"/>
    <property type="match status" value="8"/>
</dbReference>
<dbReference type="CDD" id="cd22827">
    <property type="entry name" value="Gal_Rha_Lectin_SUL-I-like"/>
    <property type="match status" value="1"/>
</dbReference>
<accession>A3E0P7</accession>
<evidence type="ECO:0000259" key="10">
    <source>
        <dbReference type="PROSITE" id="PS50228"/>
    </source>
</evidence>